<proteinExistence type="predicted"/>
<dbReference type="Proteomes" id="UP001597440">
    <property type="component" value="Unassembled WGS sequence"/>
</dbReference>
<dbReference type="Pfam" id="PF13620">
    <property type="entry name" value="CarboxypepD_reg"/>
    <property type="match status" value="1"/>
</dbReference>
<dbReference type="InterPro" id="IPR008969">
    <property type="entry name" value="CarboxyPept-like_regulatory"/>
</dbReference>
<comment type="caution">
    <text evidence="2">The sequence shown here is derived from an EMBL/GenBank/DDBJ whole genome shotgun (WGS) entry which is preliminary data.</text>
</comment>
<dbReference type="EMBL" id="JBHULD010000014">
    <property type="protein sequence ID" value="MFD2555388.1"/>
    <property type="molecule type" value="Genomic_DNA"/>
</dbReference>
<dbReference type="SUPFAM" id="SSF49464">
    <property type="entry name" value="Carboxypeptidase regulatory domain-like"/>
    <property type="match status" value="1"/>
</dbReference>
<dbReference type="Pfam" id="PF14905">
    <property type="entry name" value="OMP_b-brl_3"/>
    <property type="match status" value="1"/>
</dbReference>
<evidence type="ECO:0000313" key="2">
    <source>
        <dbReference type="EMBL" id="MFD2555388.1"/>
    </source>
</evidence>
<protein>
    <submittedName>
        <fullName evidence="2">TonB-dependent receptor</fullName>
    </submittedName>
</protein>
<accession>A0ABW5L507</accession>
<evidence type="ECO:0000259" key="1">
    <source>
        <dbReference type="Pfam" id="PF14905"/>
    </source>
</evidence>
<gene>
    <name evidence="2" type="ORF">ACFSQW_13355</name>
</gene>
<evidence type="ECO:0000313" key="3">
    <source>
        <dbReference type="Proteomes" id="UP001597440"/>
    </source>
</evidence>
<feature type="domain" description="Outer membrane protein beta-barrel" evidence="1">
    <location>
        <begin position="440"/>
        <end position="753"/>
    </location>
</feature>
<dbReference type="InterPro" id="IPR041700">
    <property type="entry name" value="OMP_b-brl_3"/>
</dbReference>
<dbReference type="RefSeq" id="WP_210353725.1">
    <property type="nucleotide sequence ID" value="NZ_JAEQMU010000001.1"/>
</dbReference>
<organism evidence="2 3">
    <name type="scientific">Sphingobacterium tabacisoli</name>
    <dbReference type="NCBI Taxonomy" id="2044855"/>
    <lineage>
        <taxon>Bacteria</taxon>
        <taxon>Pseudomonadati</taxon>
        <taxon>Bacteroidota</taxon>
        <taxon>Sphingobacteriia</taxon>
        <taxon>Sphingobacteriales</taxon>
        <taxon>Sphingobacteriaceae</taxon>
        <taxon>Sphingobacterium</taxon>
    </lineage>
</organism>
<sequence>MEFSWYKIGVVIFVFACQVLLNSAFAQEIVYGRVLDTAGNPLKSVSVRLTSESDTLSQMTDFLGNFRFSAFKGKNISLLYTMLGYKSESRSVLALGVGGELEIPAVRLEPYAVEIADVNILKVLPIVVNGDTVQFNFNAFDFRKNSLLEDALKSLPGFQVGRDGSVTYNGRSIKRVKVDNKDFFGGDLLTATRNLPVDFIKNVQVIDFYGDKEEALGIKQSDPEKILNISLKDDHKKIYFGQVTGGAGTNSRYLGSFGANKFDDGREISILGSFNNTNTNLFSFGSPEGGDRNRSSMDIGDYADPIDGLNEVSSAGINVSDRWGERTSFNAAYSFVRQKNETDGFSKLTSTYVGNKIEREEVYKMNNIDQNHKLKFGFDSEFNNADVLQIKGDLIFNKLRSSNNKSTRLTNYEKKNVGAYRDSSSQISPNGNLEAIYSKAFNKKGRKLVANFILNSNNVEKRESVFEEYAESGVTTKDGDFRQDQYIKQNNYTNSTRASISYVEPFLEHSLFEFSYEFDVTRIEAIRLVENRLPTITPYYIDSLTVDYDYFFKNNKTGVTYQYEPNKKFKMHAGFAVQPLYMEGRVTKDNVVYKYENINLMPTAKLTYRFSKEMDWQMEYKGKNNQPSFNQIAPVLDNTNSRNIITGNPELKAETAHRIGTTLRKSFSSRMQYFETNFAYNFILNKIVIDKHSKEGSTVQEMTFRNTSGYYDYRWYYMFNTPFINDDFQLDLTGNTDYYNNLSFIDEKKRTTKQLVMTQSMQLKYQWSDYVESVLNANYMWNNTRYDIPFRTSINVETMFWGLGARGYLNDNLSLGLEMSQRYNNGYANTFMNENQTIMNGFVEFTFLRNKSALLRLQGYDLFDQNKTMGIVSEYIGNDVYEAKNSRLGRYFMLSLNVRLQKFPKKQ</sequence>
<name>A0ABW5L507_9SPHI</name>
<keyword evidence="2" id="KW-0675">Receptor</keyword>
<dbReference type="SUPFAM" id="SSF56935">
    <property type="entry name" value="Porins"/>
    <property type="match status" value="1"/>
</dbReference>
<keyword evidence="3" id="KW-1185">Reference proteome</keyword>
<reference evidence="3" key="1">
    <citation type="journal article" date="2019" name="Int. J. Syst. Evol. Microbiol.">
        <title>The Global Catalogue of Microorganisms (GCM) 10K type strain sequencing project: providing services to taxonomists for standard genome sequencing and annotation.</title>
        <authorList>
            <consortium name="The Broad Institute Genomics Platform"/>
            <consortium name="The Broad Institute Genome Sequencing Center for Infectious Disease"/>
            <person name="Wu L."/>
            <person name="Ma J."/>
        </authorList>
    </citation>
    <scope>NUCLEOTIDE SEQUENCE [LARGE SCALE GENOMIC DNA]</scope>
    <source>
        <strain evidence="3">KCTC 52298</strain>
    </source>
</reference>